<evidence type="ECO:0000259" key="1">
    <source>
        <dbReference type="SMART" id="SM01359"/>
    </source>
</evidence>
<dbReference type="Gene3D" id="6.20.50.160">
    <property type="match status" value="1"/>
</dbReference>
<dbReference type="SMART" id="SM01359">
    <property type="entry name" value="A2M_N_2"/>
    <property type="match status" value="1"/>
</dbReference>
<evidence type="ECO:0000313" key="3">
    <source>
        <dbReference type="Proteomes" id="UP001159427"/>
    </source>
</evidence>
<dbReference type="Proteomes" id="UP001159427">
    <property type="component" value="Unassembled WGS sequence"/>
</dbReference>
<evidence type="ECO:0000313" key="2">
    <source>
        <dbReference type="EMBL" id="CAH3019178.1"/>
    </source>
</evidence>
<organism evidence="2 3">
    <name type="scientific">Porites evermanni</name>
    <dbReference type="NCBI Taxonomy" id="104178"/>
    <lineage>
        <taxon>Eukaryota</taxon>
        <taxon>Metazoa</taxon>
        <taxon>Cnidaria</taxon>
        <taxon>Anthozoa</taxon>
        <taxon>Hexacorallia</taxon>
        <taxon>Scleractinia</taxon>
        <taxon>Fungiina</taxon>
        <taxon>Poritidae</taxon>
        <taxon>Porites</taxon>
    </lineage>
</organism>
<feature type="domain" description="Alpha-2-macroglobulin bait region" evidence="1">
    <location>
        <begin position="403"/>
        <end position="588"/>
    </location>
</feature>
<dbReference type="InterPro" id="IPR002890">
    <property type="entry name" value="MG2"/>
</dbReference>
<sequence length="705" mass="78682">MAPNVFHIGVTEQVSIAVFDAGNPVNVKLYLQDYPHRRKTFSQVQGRVGQGSNIFLPVKVEPQDLPDINSVNKQYVYLVAKSDDGHFQFHKEAKILLSYRDRMVFIETDKPVYTPRQRVKIRVFPLEFDMRPSTKKITVMVLNPQGIRVQQWKDLDTGTGIITRRLDLNDLGLMGTWTITAVYGHQDIHNSSVQFEVKEYVLPKFSVKLNVPPYILKTDTQIGINITARHVYGKPVIGTAVVYLSMVGRNGKNVPFAKHAILLDKSGVTTLTEQLQSIRDLPGNLWFPDNSRLQVQADVIARATGNKETAVDKSCQFISSPYLIKFKNTGKYFKPGLPFAAKVVVTYPDKQPAKNVPLLISAHGRKGFVRIQLRTINRYARGFTDEHGEVEFIIDACSNCDSISIQVKTDNVKLGVSQNAFANYLVRPFDAGGGPLIMVRQLTPGKVGRKVFCESYRTVNRGGAKIGLSFAVVSRGRILSHNTTDPFDGIIRSWSFRVTPQMSPSARLIGYYIDNNGRVVVDSILLDIEDSLPTEVTFPDAYKIQPDGLSVQVNEVQIQPGLPYRLGIKAPQGTRLGLLSVDQSVYQLGNENRLTKERIFKTTEALDLGCGVGGGKNSKDIFKNAGVVLMTENFVSDGREGYGCGGDNSRQKRRASDDVSAPFGRMRRSAFDDGDFGPSDEEILYHTQVRSFFPETWIFEEQVVG</sequence>
<dbReference type="InterPro" id="IPR040839">
    <property type="entry name" value="MG4"/>
</dbReference>
<dbReference type="Pfam" id="PF17789">
    <property type="entry name" value="MG4"/>
    <property type="match status" value="1"/>
</dbReference>
<dbReference type="Pfam" id="PF17791">
    <property type="entry name" value="MG3"/>
    <property type="match status" value="1"/>
</dbReference>
<protein>
    <recommendedName>
        <fullName evidence="1">Alpha-2-macroglobulin bait region domain-containing protein</fullName>
    </recommendedName>
</protein>
<dbReference type="EMBL" id="CALNXI010000108">
    <property type="protein sequence ID" value="CAH3019178.1"/>
    <property type="molecule type" value="Genomic_DNA"/>
</dbReference>
<dbReference type="InterPro" id="IPR050473">
    <property type="entry name" value="A2M/Complement_sys"/>
</dbReference>
<dbReference type="Gene3D" id="2.60.40.10">
    <property type="entry name" value="Immunoglobulins"/>
    <property type="match status" value="1"/>
</dbReference>
<dbReference type="Pfam" id="PF17790">
    <property type="entry name" value="MG1"/>
    <property type="match status" value="1"/>
</dbReference>
<gene>
    <name evidence="2" type="ORF">PEVE_00001447</name>
</gene>
<reference evidence="2 3" key="1">
    <citation type="submission" date="2022-05" db="EMBL/GenBank/DDBJ databases">
        <authorList>
            <consortium name="Genoscope - CEA"/>
            <person name="William W."/>
        </authorList>
    </citation>
    <scope>NUCLEOTIDE SEQUENCE [LARGE SCALE GENOMIC DNA]</scope>
</reference>
<keyword evidence="3" id="KW-1185">Reference proteome</keyword>
<name>A0ABN8LT16_9CNID</name>
<dbReference type="InterPro" id="IPR041425">
    <property type="entry name" value="C3/4/5_MG1"/>
</dbReference>
<dbReference type="InterPro" id="IPR011625">
    <property type="entry name" value="A2M_N_BRD"/>
</dbReference>
<dbReference type="Pfam" id="PF01835">
    <property type="entry name" value="MG2"/>
    <property type="match status" value="1"/>
</dbReference>
<proteinExistence type="predicted"/>
<dbReference type="PANTHER" id="PTHR11412">
    <property type="entry name" value="MACROGLOBULIN / COMPLEMENT"/>
    <property type="match status" value="1"/>
</dbReference>
<comment type="caution">
    <text evidence="2">The sequence shown here is derived from an EMBL/GenBank/DDBJ whole genome shotgun (WGS) entry which is preliminary data.</text>
</comment>
<dbReference type="Pfam" id="PF07703">
    <property type="entry name" value="A2M_BRD"/>
    <property type="match status" value="1"/>
</dbReference>
<accession>A0ABN8LT16</accession>
<dbReference type="InterPro" id="IPR013783">
    <property type="entry name" value="Ig-like_fold"/>
</dbReference>
<dbReference type="InterPro" id="IPR041555">
    <property type="entry name" value="MG3"/>
</dbReference>
<dbReference type="PANTHER" id="PTHR11412:SF166">
    <property type="entry name" value="NTR DOMAIN-CONTAINING PROTEIN"/>
    <property type="match status" value="1"/>
</dbReference>
<dbReference type="Gene3D" id="2.60.40.1940">
    <property type="match status" value="1"/>
</dbReference>
<dbReference type="Gene3D" id="2.60.40.1930">
    <property type="match status" value="3"/>
</dbReference>